<evidence type="ECO:0000256" key="4">
    <source>
        <dbReference type="ARBA" id="ARBA00023501"/>
    </source>
</evidence>
<dbReference type="Pfam" id="PF04412">
    <property type="entry name" value="AcnX"/>
    <property type="match status" value="1"/>
</dbReference>
<comment type="catalytic activity">
    <reaction evidence="4">
        <text>citrate = D-threo-isocitrate</text>
        <dbReference type="Rhea" id="RHEA:10336"/>
        <dbReference type="ChEBI" id="CHEBI:15562"/>
        <dbReference type="ChEBI" id="CHEBI:16947"/>
        <dbReference type="EC" id="4.2.1.3"/>
    </reaction>
</comment>
<dbReference type="PANTHER" id="PTHR36577">
    <property type="entry name" value="DUF521 DOMAIN PROTEIN (AFU_ORTHOLOGUE AFUA_6G00490)"/>
    <property type="match status" value="1"/>
</dbReference>
<dbReference type="CDD" id="cd01355">
    <property type="entry name" value="AcnX"/>
    <property type="match status" value="1"/>
</dbReference>
<protein>
    <recommendedName>
        <fullName evidence="1">aconitate hydratase</fullName>
        <ecNumber evidence="1">4.2.1.3</ecNumber>
    </recommendedName>
</protein>
<keyword evidence="3" id="KW-0456">Lyase</keyword>
<dbReference type="PANTHER" id="PTHR36577:SF3">
    <property type="entry name" value="DUF521 DOMAIN PROTEIN (AFU_ORTHOLOGUE AFUA_6G00490)"/>
    <property type="match status" value="1"/>
</dbReference>
<evidence type="ECO:0000259" key="5">
    <source>
        <dbReference type="Pfam" id="PF04412"/>
    </source>
</evidence>
<evidence type="ECO:0000256" key="1">
    <source>
        <dbReference type="ARBA" id="ARBA00012926"/>
    </source>
</evidence>
<dbReference type="Proteomes" id="UP000619534">
    <property type="component" value="Unassembled WGS sequence"/>
</dbReference>
<accession>A0ABQ1NW72</accession>
<dbReference type="EC" id="4.2.1.3" evidence="1"/>
<gene>
    <name evidence="6" type="ORF">GCM10007216_14170</name>
</gene>
<feature type="domain" description="Phosphomevalonate dehydratase large subunit-like" evidence="5">
    <location>
        <begin position="4"/>
        <end position="405"/>
    </location>
</feature>
<evidence type="ECO:0000313" key="7">
    <source>
        <dbReference type="Proteomes" id="UP000619534"/>
    </source>
</evidence>
<evidence type="ECO:0000256" key="3">
    <source>
        <dbReference type="ARBA" id="ARBA00023239"/>
    </source>
</evidence>
<evidence type="ECO:0000256" key="2">
    <source>
        <dbReference type="ARBA" id="ARBA00023004"/>
    </source>
</evidence>
<name>A0ABQ1NW72_9BACI</name>
<organism evidence="6 7">
    <name type="scientific">Thalassobacillus devorans</name>
    <dbReference type="NCBI Taxonomy" id="279813"/>
    <lineage>
        <taxon>Bacteria</taxon>
        <taxon>Bacillati</taxon>
        <taxon>Bacillota</taxon>
        <taxon>Bacilli</taxon>
        <taxon>Bacillales</taxon>
        <taxon>Bacillaceae</taxon>
        <taxon>Thalassobacillus</taxon>
    </lineage>
</organism>
<dbReference type="SUPFAM" id="SSF53732">
    <property type="entry name" value="Aconitase iron-sulfur domain"/>
    <property type="match status" value="1"/>
</dbReference>
<dbReference type="RefSeq" id="WP_062442017.1">
    <property type="nucleotide sequence ID" value="NZ_BMCJ01000002.1"/>
</dbReference>
<dbReference type="Gene3D" id="3.30.499.10">
    <property type="entry name" value="Aconitase, domain 3"/>
    <property type="match status" value="1"/>
</dbReference>
<keyword evidence="7" id="KW-1185">Reference proteome</keyword>
<evidence type="ECO:0000313" key="6">
    <source>
        <dbReference type="EMBL" id="GGC84637.1"/>
    </source>
</evidence>
<dbReference type="InterPro" id="IPR036008">
    <property type="entry name" value="Aconitase_4Fe-4S_dom"/>
</dbReference>
<dbReference type="InterPro" id="IPR015931">
    <property type="entry name" value="Acnase/IPM_dHydase_lsu_aba_1/3"/>
</dbReference>
<dbReference type="EMBL" id="BMCJ01000002">
    <property type="protein sequence ID" value="GGC84637.1"/>
    <property type="molecule type" value="Genomic_DNA"/>
</dbReference>
<proteinExistence type="predicted"/>
<comment type="caution">
    <text evidence="6">The sequence shown here is derived from an EMBL/GenBank/DDBJ whole genome shotgun (WGS) entry which is preliminary data.</text>
</comment>
<dbReference type="InterPro" id="IPR007506">
    <property type="entry name" value="PMDh-L-like_dom"/>
</dbReference>
<reference evidence="7" key="1">
    <citation type="journal article" date="2019" name="Int. J. Syst. Evol. Microbiol.">
        <title>The Global Catalogue of Microorganisms (GCM) 10K type strain sequencing project: providing services to taxonomists for standard genome sequencing and annotation.</title>
        <authorList>
            <consortium name="The Broad Institute Genomics Platform"/>
            <consortium name="The Broad Institute Genome Sequencing Center for Infectious Disease"/>
            <person name="Wu L."/>
            <person name="Ma J."/>
        </authorList>
    </citation>
    <scope>NUCLEOTIDE SEQUENCE [LARGE SCALE GENOMIC DNA]</scope>
    <source>
        <strain evidence="7">CCM 7282</strain>
    </source>
</reference>
<sequence>MSNIKLSEWDKRLLEGKEGKAKQIAMQIIVRMAEVQKAKQLIDISQAHIDGCIYTGEASLKFAETLANLKGEVSVPTTLNSISVDQQRWEKQGVDPTFAELANQLAQAYVEMGAKPSFTCSPYQLPDKPKFGEHIAWAESNAVVFANSVIGARTNRYPDFMDICAALTGRAPLSGYHLDEERLGDVLVDLPKLDHVDDSFFPVLGYLVGGKVESQVPVVHGLNYKPTHDDLKAFGAAGATSGAVGMFHIVEVTPEAPTVEEALGHKPPKEHWKVTMEELQNTWRELNTANDQKIDLIAFGNPHFSISECWKLADICRGKRKHPDVNVLITTSRYVYEEARKQGLTDEVERFGATFITDTCWCMIERPVIPEHTQTIMTNSAKYAHYAPGLVDCNVYFGSIEDCVRTAISGKPQVSEPKWLQRNNDT</sequence>
<keyword evidence="2" id="KW-0408">Iron</keyword>